<dbReference type="EMBL" id="CP001577">
    <property type="protein sequence ID" value="ACO70302.1"/>
    <property type="molecule type" value="Genomic_DNA"/>
</dbReference>
<dbReference type="SUPFAM" id="SSF56784">
    <property type="entry name" value="HAD-like"/>
    <property type="match status" value="1"/>
</dbReference>
<organism evidence="1 2">
    <name type="scientific">Micromonas commoda (strain RCC299 / NOUM17 / CCMP2709)</name>
    <name type="common">Picoplanktonic green alga</name>
    <dbReference type="NCBI Taxonomy" id="296587"/>
    <lineage>
        <taxon>Eukaryota</taxon>
        <taxon>Viridiplantae</taxon>
        <taxon>Chlorophyta</taxon>
        <taxon>Mamiellophyceae</taxon>
        <taxon>Mamiellales</taxon>
        <taxon>Mamiellaceae</taxon>
        <taxon>Micromonas</taxon>
    </lineage>
</organism>
<accession>C1FJ66</accession>
<sequence length="207" mass="21932">RALTVDVGGCLLSPVEPVTETYLRLAAVHGVRGITRDSVKAAIRAGFAAPPPPEQRGVRYVGDGRGFWRPLVAAAMGGLADDDPTLDAVLDDLYAHYENPAAWCVAPGAKEAFKQLRAGGVKVAVISNWDTRLPKLLRDCGFDESLIDTVVVSAEQMSDKPDARIFEAAMERLGEVGNEAACVHVGDSSVNDVEGSARAGFGASLLW</sequence>
<gene>
    <name evidence="1" type="ORF">MICPUN_72362</name>
</gene>
<dbReference type="Gene3D" id="3.40.50.1000">
    <property type="entry name" value="HAD superfamily/HAD-like"/>
    <property type="match status" value="1"/>
</dbReference>
<dbReference type="eggNOG" id="KOG3085">
    <property type="taxonomic scope" value="Eukaryota"/>
</dbReference>
<dbReference type="PANTHER" id="PTHR46649:SF5">
    <property type="entry name" value="F14L17.7 PROTEIN"/>
    <property type="match status" value="1"/>
</dbReference>
<evidence type="ECO:0000313" key="2">
    <source>
        <dbReference type="Proteomes" id="UP000002009"/>
    </source>
</evidence>
<dbReference type="InterPro" id="IPR023214">
    <property type="entry name" value="HAD_sf"/>
</dbReference>
<dbReference type="STRING" id="296587.C1FJ66"/>
<dbReference type="KEGG" id="mis:MICPUN_72362"/>
<dbReference type="OrthoDB" id="1694274at2759"/>
<feature type="non-terminal residue" evidence="1">
    <location>
        <position position="207"/>
    </location>
</feature>
<feature type="non-terminal residue" evidence="1">
    <location>
        <position position="1"/>
    </location>
</feature>
<dbReference type="Gene3D" id="1.10.150.720">
    <property type="entry name" value="Haloacid dehalogenase-like hydrolase"/>
    <property type="match status" value="1"/>
</dbReference>
<dbReference type="AlphaFoldDB" id="C1FJ66"/>
<dbReference type="NCBIfam" id="TIGR01549">
    <property type="entry name" value="HAD-SF-IA-v1"/>
    <property type="match status" value="1"/>
</dbReference>
<dbReference type="FunCoup" id="C1FJ66">
    <property type="interactions" value="98"/>
</dbReference>
<reference evidence="1 2" key="1">
    <citation type="journal article" date="2009" name="Science">
        <title>Green evolution and dynamic adaptations revealed by genomes of the marine picoeukaryotes Micromonas.</title>
        <authorList>
            <person name="Worden A.Z."/>
            <person name="Lee J.H."/>
            <person name="Mock T."/>
            <person name="Rouze P."/>
            <person name="Simmons M.P."/>
            <person name="Aerts A.L."/>
            <person name="Allen A.E."/>
            <person name="Cuvelier M.L."/>
            <person name="Derelle E."/>
            <person name="Everett M.V."/>
            <person name="Foulon E."/>
            <person name="Grimwood J."/>
            <person name="Gundlach H."/>
            <person name="Henrissat B."/>
            <person name="Napoli C."/>
            <person name="McDonald S.M."/>
            <person name="Parker M.S."/>
            <person name="Rombauts S."/>
            <person name="Salamov A."/>
            <person name="Von Dassow P."/>
            <person name="Badger J.H."/>
            <person name="Coutinho P.M."/>
            <person name="Demir E."/>
            <person name="Dubchak I."/>
            <person name="Gentemann C."/>
            <person name="Eikrem W."/>
            <person name="Gready J.E."/>
            <person name="John U."/>
            <person name="Lanier W."/>
            <person name="Lindquist E.A."/>
            <person name="Lucas S."/>
            <person name="Mayer K.F."/>
            <person name="Moreau H."/>
            <person name="Not F."/>
            <person name="Otillar R."/>
            <person name="Panaud O."/>
            <person name="Pangilinan J."/>
            <person name="Paulsen I."/>
            <person name="Piegu B."/>
            <person name="Poliakov A."/>
            <person name="Robbens S."/>
            <person name="Schmutz J."/>
            <person name="Toulza E."/>
            <person name="Wyss T."/>
            <person name="Zelensky A."/>
            <person name="Zhou K."/>
            <person name="Armbrust E.V."/>
            <person name="Bhattacharya D."/>
            <person name="Goodenough U.W."/>
            <person name="Van de Peer Y."/>
            <person name="Grigoriev I.V."/>
        </authorList>
    </citation>
    <scope>NUCLEOTIDE SEQUENCE [LARGE SCALE GENOMIC DNA]</scope>
    <source>
        <strain evidence="2">RCC299 / NOUM17</strain>
    </source>
</reference>
<dbReference type="InterPro" id="IPR044924">
    <property type="entry name" value="HAD-SF_hydro_IA_REG-2-like_cap"/>
</dbReference>
<dbReference type="GeneID" id="8247930"/>
<evidence type="ECO:0000313" key="1">
    <source>
        <dbReference type="EMBL" id="ACO70302.1"/>
    </source>
</evidence>
<dbReference type="PANTHER" id="PTHR46649">
    <property type="match status" value="1"/>
</dbReference>
<dbReference type="InParanoid" id="C1FJ66"/>
<dbReference type="InterPro" id="IPR036412">
    <property type="entry name" value="HAD-like_sf"/>
</dbReference>
<keyword evidence="2" id="KW-1185">Reference proteome</keyword>
<dbReference type="Proteomes" id="UP000002009">
    <property type="component" value="Chromosome 12"/>
</dbReference>
<name>C1FJ66_MICCC</name>
<dbReference type="Pfam" id="PF00702">
    <property type="entry name" value="Hydrolase"/>
    <property type="match status" value="1"/>
</dbReference>
<dbReference type="InterPro" id="IPR006439">
    <property type="entry name" value="HAD-SF_hydro_IA"/>
</dbReference>
<dbReference type="OMA" id="VARWEPM"/>
<dbReference type="RefSeq" id="XP_002509044.1">
    <property type="nucleotide sequence ID" value="XM_002508998.1"/>
</dbReference>
<protein>
    <submittedName>
        <fullName evidence="1">Uncharacterized protein</fullName>
    </submittedName>
</protein>
<proteinExistence type="predicted"/>